<keyword evidence="2" id="KW-0472">Membrane</keyword>
<feature type="compositionally biased region" description="Basic and acidic residues" evidence="1">
    <location>
        <begin position="246"/>
        <end position="278"/>
    </location>
</feature>
<evidence type="ECO:0000256" key="2">
    <source>
        <dbReference type="SAM" id="Phobius"/>
    </source>
</evidence>
<keyword evidence="2" id="KW-1133">Transmembrane helix</keyword>
<dbReference type="RefSeq" id="WP_218101071.1">
    <property type="nucleotide sequence ID" value="NZ_CAJVCE010000015.1"/>
</dbReference>
<dbReference type="EMBL" id="CAJVCE010000015">
    <property type="protein sequence ID" value="CAG7650777.1"/>
    <property type="molecule type" value="Genomic_DNA"/>
</dbReference>
<reference evidence="3 4" key="1">
    <citation type="submission" date="2021-06" db="EMBL/GenBank/DDBJ databases">
        <authorList>
            <person name="Criscuolo A."/>
        </authorList>
    </citation>
    <scope>NUCLEOTIDE SEQUENCE [LARGE SCALE GENOMIC DNA]</scope>
    <source>
        <strain evidence="4">CIP 111802</strain>
    </source>
</reference>
<evidence type="ECO:0000256" key="1">
    <source>
        <dbReference type="SAM" id="MobiDB-lite"/>
    </source>
</evidence>
<gene>
    <name evidence="3" type="ORF">PAECIP111802_04803</name>
</gene>
<keyword evidence="4" id="KW-1185">Reference proteome</keyword>
<accession>A0ABN7TQ18</accession>
<feature type="region of interest" description="Disordered" evidence="1">
    <location>
        <begin position="236"/>
        <end position="299"/>
    </location>
</feature>
<feature type="transmembrane region" description="Helical" evidence="2">
    <location>
        <begin position="100"/>
        <end position="121"/>
    </location>
</feature>
<dbReference type="Proteomes" id="UP000730618">
    <property type="component" value="Unassembled WGS sequence"/>
</dbReference>
<dbReference type="InterPro" id="IPR006938">
    <property type="entry name" value="DUF624"/>
</dbReference>
<protein>
    <recommendedName>
        <fullName evidence="5">DUF624 domain-containing protein</fullName>
    </recommendedName>
</protein>
<evidence type="ECO:0000313" key="3">
    <source>
        <dbReference type="EMBL" id="CAG7650777.1"/>
    </source>
</evidence>
<proteinExistence type="predicted"/>
<feature type="transmembrane region" description="Helical" evidence="2">
    <location>
        <begin position="21"/>
        <end position="42"/>
    </location>
</feature>
<feature type="compositionally biased region" description="Basic and acidic residues" evidence="1">
    <location>
        <begin position="287"/>
        <end position="299"/>
    </location>
</feature>
<organism evidence="3 4">
    <name type="scientific">Paenibacillus allorhizosphaerae</name>
    <dbReference type="NCBI Taxonomy" id="2849866"/>
    <lineage>
        <taxon>Bacteria</taxon>
        <taxon>Bacillati</taxon>
        <taxon>Bacillota</taxon>
        <taxon>Bacilli</taxon>
        <taxon>Bacillales</taxon>
        <taxon>Paenibacillaceae</taxon>
        <taxon>Paenibacillus</taxon>
    </lineage>
</organism>
<keyword evidence="2" id="KW-0812">Transmembrane</keyword>
<comment type="caution">
    <text evidence="3">The sequence shown here is derived from an EMBL/GenBank/DDBJ whole genome shotgun (WGS) entry which is preliminary data.</text>
</comment>
<feature type="transmembrane region" description="Helical" evidence="2">
    <location>
        <begin position="202"/>
        <end position="223"/>
    </location>
</feature>
<evidence type="ECO:0000313" key="4">
    <source>
        <dbReference type="Proteomes" id="UP000730618"/>
    </source>
</evidence>
<dbReference type="Pfam" id="PF04854">
    <property type="entry name" value="DUF624"/>
    <property type="match status" value="1"/>
</dbReference>
<sequence length="299" mass="34100">MEFRGLMGGLYRITEWIMRLSVINLLWVLCSLPFFLLGLILLQAQTSDQVFQMFFLMCVVSPFTLFPSTTAMFSVARKWLTGEEDAPLLKTFFRGYKSNFLQSMLGGLIYIILGVILYTNYRFYGGQSNTFGILRFLVLSLSVILAISLFHFFSILSHLHMKLLQIIKNALLITIGSPIRSLSLIVLISVIVYISFFKFTFLIPFFMGSLIAIVSFWHFNLIFGKLQMKQQELLEKEAETAEADPESEKKQDGSEDEHETSTEPKALRSEETPADLRGEATSSPGNDQRESEHTKKEQP</sequence>
<name>A0ABN7TQ18_9BACL</name>
<evidence type="ECO:0008006" key="5">
    <source>
        <dbReference type="Google" id="ProtNLM"/>
    </source>
</evidence>
<feature type="transmembrane region" description="Helical" evidence="2">
    <location>
        <begin position="54"/>
        <end position="80"/>
    </location>
</feature>
<feature type="transmembrane region" description="Helical" evidence="2">
    <location>
        <begin position="171"/>
        <end position="196"/>
    </location>
</feature>
<feature type="transmembrane region" description="Helical" evidence="2">
    <location>
        <begin position="133"/>
        <end position="159"/>
    </location>
</feature>